<organism evidence="1 2">
    <name type="scientific">Violaceomyces palustris</name>
    <dbReference type="NCBI Taxonomy" id="1673888"/>
    <lineage>
        <taxon>Eukaryota</taxon>
        <taxon>Fungi</taxon>
        <taxon>Dikarya</taxon>
        <taxon>Basidiomycota</taxon>
        <taxon>Ustilaginomycotina</taxon>
        <taxon>Ustilaginomycetes</taxon>
        <taxon>Violaceomycetales</taxon>
        <taxon>Violaceomycetaceae</taxon>
        <taxon>Violaceomyces</taxon>
    </lineage>
</organism>
<protein>
    <submittedName>
        <fullName evidence="1">Uncharacterized protein</fullName>
    </submittedName>
</protein>
<sequence>MASSTPNSSPLPPPPQQQQPRPIDSGPDLRRQPTWVRSINFDSDFDLNAAPSTFLQAPQHAPPYSLGGVSNNGPRAIPASYPSKEDWDRAPTLETGQADMYAPPPARDDRQTPSGTRGREAEAAMHQGTPTTPLSARPDPAGARMGGAGMNQSSDALQRVIGFDAAETSSSKTPLTGRAATAPAPTSQPASQRSTPRAMHSPSSSPAIEASTFTPRALSLGFTNKAPAAPDHHPNGLAASTATDWESQRSTTTSQRPFSSADAYALLSEPTALSNALTPEGSTSRPGTSMSQLSGDGWMHDGAGNRSSYGTNHSLGLGNSTSSNNNNTSSNNNTGNQQKRGSVLSFQTALSGGGLDGFMSGDEGRISSRDGTYEEASENVGRPINQPPPIGRDWNQPWVLGSSGYSSSPDERQLPGALPPGAWGGRPASGGVAIRKQKSSSPLQQMMSLPPLDVGRSRGDLHQHSDRQLDPPKLRADVDLAASHTRDRTIVASPGGLEVPLSSTTGASSEDATQVGGLERSGTLVAKASPLSPDSPAAPPLPEKDAPFLARNAAMASPEADVIPPPLPPDAAAAVAQRRGSDSPVPVVAPADHMPVSDFRKKPLADISPSTQAAGLAQLQNKSTDALGPQAQDGGGSAAQGTAAAKAGEREVARRGSTPGLVPTAALAAPPTQQRLQQTIPDRSPSPSLETPSREPSPPPDGEVEARAEWERAQMRQKQRREDFVTKNKPGTFKGQLKPLQLVPASTTSSSRAGVLTSSPKSTTLAARTGVAEHYGAPTVQNATQAAATGASSPQVQAGAKAPSPSSGAVSTQQLQRLQAREQRRSVGALNAAMTGSDNMASGSNGPYPTFPSPTTAATKSGARQYPGLMPQRSLVPPFELQHRPDGLPSGLTGPDGVRRSINDPEVCLECMMRDEDMIDVHVVGAGLWERESDREFEEALRLEAEEEARERDADASADVANPDRDNAASSNLSNHEASLASGGGSKTNGRPTKQRRIGKGDPLTVERLKLHTQMNPPASSHRWRTLQTFLAVQAKYIAMEQQRLRLEADRRRSTQAGRSPTSVEREPSMPLSPLELSTKDERVSTVLKNRSSSTSLLRNTYVTGDDVLSSAEREEKEKDIASARAARIRTAAAATGSEVVNPIPVPVSLPISVSSTAVPGARLMPSQQFGSEDGRRRFSTPIPKPDSAGHASTPRRSIAVPVPSARMNGSVDSRTMYTSQDSLRQASSGSAPDGLAPPSRLFAPPSSSVPSTPSRMLPRSGASQLSLMHSGSMIDMHVGLEDGREHRLAQTGFLPGSPLRVDSPGATNRSYYGFPGDSDDPMAAPSRAISGSYGPPNGEAHHLDDSSSIPRDLIRQDSNKKKKKGLRGFFQKITGSSAAQSAREGSLNGSDASRHPSGKSQASDGPRRRRTSLGPDSSMDMAPPPGLGGLLSRARRSTSSLINPSAGLVDHEPDRRAPAVAPFSNPPGMASQTSLDLGPFQSSRGGGVGVGFPGSAPSTPGLESQRMRKPSNPLLAKYLSSPPLQQANMSQFSPVSPARSSMRVGSASSSVPPIPGIPEGRTHSINSYRSRENLGPPPAAGLDASRRSASGPIVPSMMGGGGIANGMLQESFAASKTFEPVQEYGDQSSIASPSRSSSRKGLPSVPNGSDANSMGAPPAPPKHARSGSGAHGDTKYVNGRQSIVAGTSSNSRVPPSPAVSSTWQFSSDASGRRSMQGGGARPPLPPSSPTGTPYPRVQLQQQQSPVAGAAVGSPGWAGQQQPRRPPKSTRRSPDGLPGSPSRSPSGSEAHNGQATSLGQAMNSVDVAAPESTTADLEPSRSMTSMDFRDKARKSKLLRLPFGRKKRESMVEPDPTRRASGVGGMGGAGGIGLGPPPPILLGRKSFSGLGAAPPKKSFHQERQRVLSSPAGDLPPRSHSAFGMLPTQRFASSQEPRRRRGGPFGDGSDDEEEDDDEDDDDDGMGRLPSGGNNYGPTTTTSTSFGRKSLNLIREGFRSPARKPSGEQWRKKFGL</sequence>
<keyword evidence="2" id="KW-1185">Reference proteome</keyword>
<accession>A0ACD0NNY5</accession>
<evidence type="ECO:0000313" key="1">
    <source>
        <dbReference type="EMBL" id="PWN47484.1"/>
    </source>
</evidence>
<dbReference type="EMBL" id="KZ820419">
    <property type="protein sequence ID" value="PWN47484.1"/>
    <property type="molecule type" value="Genomic_DNA"/>
</dbReference>
<evidence type="ECO:0000313" key="2">
    <source>
        <dbReference type="Proteomes" id="UP000245626"/>
    </source>
</evidence>
<name>A0ACD0NNY5_9BASI</name>
<gene>
    <name evidence="1" type="ORF">IE53DRAFT_371419</name>
</gene>
<dbReference type="Proteomes" id="UP000245626">
    <property type="component" value="Unassembled WGS sequence"/>
</dbReference>
<reference evidence="1 2" key="1">
    <citation type="journal article" date="2018" name="Mol. Biol. Evol.">
        <title>Broad Genomic Sampling Reveals a Smut Pathogenic Ancestry of the Fungal Clade Ustilaginomycotina.</title>
        <authorList>
            <person name="Kijpornyongpan T."/>
            <person name="Mondo S.J."/>
            <person name="Barry K."/>
            <person name="Sandor L."/>
            <person name="Lee J."/>
            <person name="Lipzen A."/>
            <person name="Pangilinan J."/>
            <person name="LaButti K."/>
            <person name="Hainaut M."/>
            <person name="Henrissat B."/>
            <person name="Grigoriev I.V."/>
            <person name="Spatafora J.W."/>
            <person name="Aime M.C."/>
        </authorList>
    </citation>
    <scope>NUCLEOTIDE SEQUENCE [LARGE SCALE GENOMIC DNA]</scope>
    <source>
        <strain evidence="1 2">SA 807</strain>
    </source>
</reference>
<proteinExistence type="predicted"/>